<dbReference type="EMBL" id="MFRE01000024">
    <property type="protein sequence ID" value="OGH93653.1"/>
    <property type="molecule type" value="Genomic_DNA"/>
</dbReference>
<sequence>MSNFFDTTHDAHLPPEILTEKISVEVYPDVTTHTAAPTPERVCQDFKNGAHLRWVYDRSRAVLKVWSLRVTMADHDRVDQAAYDNGFYGDVDKKNGFQYYERGLLENEKKAIEMKLTQFLKGV</sequence>
<accession>A0A1F6PCF5</accession>
<dbReference type="AlphaFoldDB" id="A0A1F6PCF5"/>
<comment type="caution">
    <text evidence="1">The sequence shown here is derived from an EMBL/GenBank/DDBJ whole genome shotgun (WGS) entry which is preliminary data.</text>
</comment>
<evidence type="ECO:0000313" key="1">
    <source>
        <dbReference type="EMBL" id="OGH93653.1"/>
    </source>
</evidence>
<dbReference type="Proteomes" id="UP000178254">
    <property type="component" value="Unassembled WGS sequence"/>
</dbReference>
<dbReference type="STRING" id="1798709.A2538_01285"/>
<gene>
    <name evidence="1" type="ORF">A2538_01285</name>
</gene>
<reference evidence="1 2" key="1">
    <citation type="journal article" date="2016" name="Nat. Commun.">
        <title>Thousands of microbial genomes shed light on interconnected biogeochemical processes in an aquifer system.</title>
        <authorList>
            <person name="Anantharaman K."/>
            <person name="Brown C.T."/>
            <person name="Hug L.A."/>
            <person name="Sharon I."/>
            <person name="Castelle C.J."/>
            <person name="Probst A.J."/>
            <person name="Thomas B.C."/>
            <person name="Singh A."/>
            <person name="Wilkins M.J."/>
            <person name="Karaoz U."/>
            <person name="Brodie E.L."/>
            <person name="Williams K.H."/>
            <person name="Hubbard S.S."/>
            <person name="Banfield J.F."/>
        </authorList>
    </citation>
    <scope>NUCLEOTIDE SEQUENCE [LARGE SCALE GENOMIC DNA]</scope>
</reference>
<name>A0A1F6PCF5_9BACT</name>
<proteinExistence type="predicted"/>
<evidence type="ECO:0000313" key="2">
    <source>
        <dbReference type="Proteomes" id="UP000178254"/>
    </source>
</evidence>
<protein>
    <submittedName>
        <fullName evidence="1">Uncharacterized protein</fullName>
    </submittedName>
</protein>
<organism evidence="1 2">
    <name type="scientific">Candidatus Magasanikbacteria bacterium RIFOXYD2_FULL_41_14</name>
    <dbReference type="NCBI Taxonomy" id="1798709"/>
    <lineage>
        <taxon>Bacteria</taxon>
        <taxon>Candidatus Magasanikiibacteriota</taxon>
    </lineage>
</organism>